<organism evidence="1">
    <name type="scientific">Anguilla anguilla</name>
    <name type="common">European freshwater eel</name>
    <name type="synonym">Muraena anguilla</name>
    <dbReference type="NCBI Taxonomy" id="7936"/>
    <lineage>
        <taxon>Eukaryota</taxon>
        <taxon>Metazoa</taxon>
        <taxon>Chordata</taxon>
        <taxon>Craniata</taxon>
        <taxon>Vertebrata</taxon>
        <taxon>Euteleostomi</taxon>
        <taxon>Actinopterygii</taxon>
        <taxon>Neopterygii</taxon>
        <taxon>Teleostei</taxon>
        <taxon>Anguilliformes</taxon>
        <taxon>Anguillidae</taxon>
        <taxon>Anguilla</taxon>
    </lineage>
</organism>
<dbReference type="EMBL" id="GBXM01106982">
    <property type="protein sequence ID" value="JAH01595.1"/>
    <property type="molecule type" value="Transcribed_RNA"/>
</dbReference>
<proteinExistence type="predicted"/>
<accession>A0A0E9PC21</accession>
<evidence type="ECO:0000313" key="1">
    <source>
        <dbReference type="EMBL" id="JAH01595.1"/>
    </source>
</evidence>
<sequence length="49" mass="6087">MSRRSRLLERCHRSWLWAECRTDQRTRSYKKRTFCLGTKTRWPPTSMIL</sequence>
<reference evidence="1" key="2">
    <citation type="journal article" date="2015" name="Fish Shellfish Immunol.">
        <title>Early steps in the European eel (Anguilla anguilla)-Vibrio vulnificus interaction in the gills: Role of the RtxA13 toxin.</title>
        <authorList>
            <person name="Callol A."/>
            <person name="Pajuelo D."/>
            <person name="Ebbesson L."/>
            <person name="Teles M."/>
            <person name="MacKenzie S."/>
            <person name="Amaro C."/>
        </authorList>
    </citation>
    <scope>NUCLEOTIDE SEQUENCE</scope>
</reference>
<reference evidence="1" key="1">
    <citation type="submission" date="2014-11" db="EMBL/GenBank/DDBJ databases">
        <authorList>
            <person name="Amaro Gonzalez C."/>
        </authorList>
    </citation>
    <scope>NUCLEOTIDE SEQUENCE</scope>
</reference>
<protein>
    <submittedName>
        <fullName evidence="1">Uncharacterized protein</fullName>
    </submittedName>
</protein>
<dbReference type="AlphaFoldDB" id="A0A0E9PC21"/>
<name>A0A0E9PC21_ANGAN</name>